<dbReference type="InterPro" id="IPR034139">
    <property type="entry name" value="TOPRIM_OLD"/>
</dbReference>
<accession>A0AAW8LC76</accession>
<dbReference type="InterPro" id="IPR041685">
    <property type="entry name" value="AAA_GajA/Old/RecF-like"/>
</dbReference>
<dbReference type="EMBL" id="JAMZMF010000012">
    <property type="protein sequence ID" value="MDR0178051.1"/>
    <property type="molecule type" value="Genomic_DNA"/>
</dbReference>
<name>A0AAW8LC76_9ACTO</name>
<dbReference type="InterPro" id="IPR027417">
    <property type="entry name" value="P-loop_NTPase"/>
</dbReference>
<gene>
    <name evidence="4" type="ORF">RF687_08855</name>
</gene>
<dbReference type="Gene3D" id="3.40.50.300">
    <property type="entry name" value="P-loop containing nucleotide triphosphate hydrolases"/>
    <property type="match status" value="1"/>
</dbReference>
<dbReference type="Pfam" id="PF13175">
    <property type="entry name" value="AAA_15"/>
    <property type="match status" value="2"/>
</dbReference>
<dbReference type="PANTHER" id="PTHR43581:SF4">
    <property type="entry name" value="ATP_GTP PHOSPHATASE"/>
    <property type="match status" value="1"/>
</dbReference>
<dbReference type="PANTHER" id="PTHR43581">
    <property type="entry name" value="ATP/GTP PHOSPHATASE"/>
    <property type="match status" value="1"/>
</dbReference>
<dbReference type="AlphaFoldDB" id="A0AAW8LC76"/>
<feature type="region of interest" description="Disordered" evidence="1">
    <location>
        <begin position="599"/>
        <end position="628"/>
    </location>
</feature>
<dbReference type="Pfam" id="PF20469">
    <property type="entry name" value="OLD-like_TOPRIM"/>
    <property type="match status" value="1"/>
</dbReference>
<dbReference type="Proteomes" id="UP001230065">
    <property type="component" value="Unassembled WGS sequence"/>
</dbReference>
<sequence>MQIRTLTIDNFRGIANGNVVFRQHSLLVGGNNIGKSTVCEALDLVLGPERLYRRPVIDEHDFHNGRYEEDDGSSRDIVIRVVLTSLDRTHQIRFRQHLRRWDDASLQFVDEEVNGLSRADNENVTWALPVVFVGRYDPEEDDFVGGTFFDHPVKHPDDLDDEEKASLGGGRSVFTRAHKRICGFIYLRALRTGTRALSLQRGSLLDTILRLGEEGDAKMWPDTLQALKEINPAIGEIEQLKSIRDRLQERLGQFVNLSSENDPTSFYASNLTRDNLREVVRLFVATQPSNYPVPFNRQGTGAVNLLVFALLTIIADMKGESSAIFVMEEPEIALSPHIQRRVVKYVLQKMGQSIVTSHSPYIIEQYDAESVVILGRDGGNQFSGKPIQADVIKPKNYRAQRRQFAEAILSRAVFVVEGATEIAAVNAVSTALEKFHDGYSHIDLAGVSLFNAGNDREAPKFGPIFKALGKPVFGMRDEPNRPDPLDAKANINTFDRFWQSPTKGIERILVEETPCQVLHRFLSEVSARDDYPENCNYDASIEDAELKQLVEKVLKARKGDSYGFGYAGILIDQCQDEKELPAFIRDALLTIDDYLKPTEGNVGPPEFSQEELSLDDSASDDQVGEEEL</sequence>
<dbReference type="InterPro" id="IPR051396">
    <property type="entry name" value="Bact_Antivir_Def_Nuclease"/>
</dbReference>
<protein>
    <submittedName>
        <fullName evidence="4">AAA family ATPase</fullName>
    </submittedName>
</protein>
<dbReference type="RefSeq" id="WP_308680048.1">
    <property type="nucleotide sequence ID" value="NZ_JAMZMF010000012.1"/>
</dbReference>
<organism evidence="4 5">
    <name type="scientific">Actinomyces oris</name>
    <dbReference type="NCBI Taxonomy" id="544580"/>
    <lineage>
        <taxon>Bacteria</taxon>
        <taxon>Bacillati</taxon>
        <taxon>Actinomycetota</taxon>
        <taxon>Actinomycetes</taxon>
        <taxon>Actinomycetales</taxon>
        <taxon>Actinomycetaceae</taxon>
        <taxon>Actinomyces</taxon>
    </lineage>
</organism>
<evidence type="ECO:0000259" key="2">
    <source>
        <dbReference type="Pfam" id="PF13175"/>
    </source>
</evidence>
<evidence type="ECO:0000256" key="1">
    <source>
        <dbReference type="SAM" id="MobiDB-lite"/>
    </source>
</evidence>
<comment type="caution">
    <text evidence="4">The sequence shown here is derived from an EMBL/GenBank/DDBJ whole genome shotgun (WGS) entry which is preliminary data.</text>
</comment>
<evidence type="ECO:0000313" key="4">
    <source>
        <dbReference type="EMBL" id="MDR0178051.1"/>
    </source>
</evidence>
<feature type="compositionally biased region" description="Acidic residues" evidence="1">
    <location>
        <begin position="608"/>
        <end position="628"/>
    </location>
</feature>
<feature type="domain" description="Endonuclease GajA/Old nuclease/RecF-like AAA" evidence="2">
    <location>
        <begin position="1"/>
        <end position="83"/>
    </location>
</feature>
<reference evidence="4" key="1">
    <citation type="submission" date="2022-06" db="EMBL/GenBank/DDBJ databases">
        <title>Draft Genome Sequences of Three Actinomyces oris Strains, Isolated from Healthy Human Feces.</title>
        <authorList>
            <person name="Ye Y."/>
            <person name="Liu C."/>
            <person name="Zhao J."/>
            <person name="Xu J."/>
            <person name="Huang H."/>
            <person name="Wang B."/>
            <person name="Wei J."/>
            <person name="Jing X."/>
        </authorList>
    </citation>
    <scope>NUCLEOTIDE SEQUENCE</scope>
    <source>
        <strain evidence="4">CNGBCC1803727</strain>
    </source>
</reference>
<dbReference type="SUPFAM" id="SSF52540">
    <property type="entry name" value="P-loop containing nucleoside triphosphate hydrolases"/>
    <property type="match status" value="1"/>
</dbReference>
<feature type="domain" description="Endonuclease GajA/Old nuclease/RecF-like AAA" evidence="2">
    <location>
        <begin position="219"/>
        <end position="363"/>
    </location>
</feature>
<proteinExistence type="predicted"/>
<evidence type="ECO:0000313" key="5">
    <source>
        <dbReference type="Proteomes" id="UP001230065"/>
    </source>
</evidence>
<evidence type="ECO:0000259" key="3">
    <source>
        <dbReference type="Pfam" id="PF20469"/>
    </source>
</evidence>
<feature type="domain" description="OLD protein-like TOPRIM" evidence="3">
    <location>
        <begin position="409"/>
        <end position="477"/>
    </location>
</feature>